<name>A0A1M6AZ99_9PROT</name>
<dbReference type="EMBL" id="FQZF01000002">
    <property type="protein sequence ID" value="SHI41800.1"/>
    <property type="molecule type" value="Genomic_DNA"/>
</dbReference>
<dbReference type="Proteomes" id="UP000184387">
    <property type="component" value="Unassembled WGS sequence"/>
</dbReference>
<protein>
    <recommendedName>
        <fullName evidence="3">DUF1192 domain-containing protein</fullName>
    </recommendedName>
</protein>
<dbReference type="OrthoDB" id="7285419at2"/>
<evidence type="ECO:0008006" key="3">
    <source>
        <dbReference type="Google" id="ProtNLM"/>
    </source>
</evidence>
<dbReference type="RefSeq" id="WP_073130638.1">
    <property type="nucleotide sequence ID" value="NZ_FQZF01000002.1"/>
</dbReference>
<accession>A0A1M6AZ99</accession>
<proteinExistence type="predicted"/>
<gene>
    <name evidence="1" type="ORF">SAMN02745194_00306</name>
</gene>
<keyword evidence="2" id="KW-1185">Reference proteome</keyword>
<evidence type="ECO:0000313" key="1">
    <source>
        <dbReference type="EMBL" id="SHI41800.1"/>
    </source>
</evidence>
<dbReference type="Pfam" id="PF06698">
    <property type="entry name" value="DUF1192"/>
    <property type="match status" value="1"/>
</dbReference>
<evidence type="ECO:0000313" key="2">
    <source>
        <dbReference type="Proteomes" id="UP000184387"/>
    </source>
</evidence>
<reference evidence="1 2" key="1">
    <citation type="submission" date="2016-11" db="EMBL/GenBank/DDBJ databases">
        <authorList>
            <person name="Jaros S."/>
            <person name="Januszkiewicz K."/>
            <person name="Wedrychowicz H."/>
        </authorList>
    </citation>
    <scope>NUCLEOTIDE SEQUENCE [LARGE SCALE GENOMIC DNA]</scope>
    <source>
        <strain evidence="1 2">DSM 14916</strain>
    </source>
</reference>
<organism evidence="1 2">
    <name type="scientific">Muricoccus roseus</name>
    <dbReference type="NCBI Taxonomy" id="198092"/>
    <lineage>
        <taxon>Bacteria</taxon>
        <taxon>Pseudomonadati</taxon>
        <taxon>Pseudomonadota</taxon>
        <taxon>Alphaproteobacteria</taxon>
        <taxon>Acetobacterales</taxon>
        <taxon>Roseomonadaceae</taxon>
        <taxon>Muricoccus</taxon>
    </lineage>
</organism>
<dbReference type="AlphaFoldDB" id="A0A1M6AZ99"/>
<dbReference type="InterPro" id="IPR009579">
    <property type="entry name" value="DUF1192"/>
</dbReference>
<sequence>MMFEEEERRRPGSGFTPAALAEWSEEALRDYIATLRAEIERAEAAIAARGAQRAAAEAFFRKP</sequence>